<dbReference type="InterPro" id="IPR045450">
    <property type="entry name" value="VMAP_C"/>
</dbReference>
<sequence>MAATGEGGLKSVNHLVTALREFRCLMDPDSRALCLELVARELDAALPVRNHRVADYFLVELAKECLDNERAMWALRESLAILAPSDATAMDQLDSVMEQMTARPALPPDATERLCSLLEGLEVAHLARLCRGAAGPLQDVPPVTGPWHAFETLSRMNARPDGLPPGLALVEYLAASARPLELADRLRSWADERARGLSLTSQLRSLRQQVGHAAPAESIDAYLVIQLLPQDEPGRYELSSWHAYDPTGWYPVRGPVSNVTAATAERAVQDLVHEAVVEWEDARSIHLEFVLSAEDLHLPVHMWRDELDSDFATPLCSSYSVVVRSLERSQKRHWYRPWKKRWQTFSSQPERSRQLVVDGPDQDSPHSGDPSALMARLNADQHVFALVLNAPPGVSQEGNRQASAAWRAGVPVVIWDRRHPRDPHLVHQLRQKPVEANGDLARLREAVTELRLEAQGIGSAEREQHLGQHVMLVWDDPTRPVGTQGRVAGPDEGVGSR</sequence>
<feature type="region of interest" description="Disordered" evidence="1">
    <location>
        <begin position="476"/>
        <end position="497"/>
    </location>
</feature>
<organism evidence="5 6">
    <name type="scientific">Streptomyces milbemycinicus</name>
    <dbReference type="NCBI Taxonomy" id="476552"/>
    <lineage>
        <taxon>Bacteria</taxon>
        <taxon>Bacillati</taxon>
        <taxon>Actinomycetota</taxon>
        <taxon>Actinomycetes</taxon>
        <taxon>Kitasatosporales</taxon>
        <taxon>Streptomycetaceae</taxon>
        <taxon>Streptomyces</taxon>
    </lineage>
</organism>
<evidence type="ECO:0000259" key="3">
    <source>
        <dbReference type="Pfam" id="PF19956"/>
    </source>
</evidence>
<feature type="domain" description="vWA-MoxR associated protein C-terminal" evidence="4">
    <location>
        <begin position="234"/>
        <end position="477"/>
    </location>
</feature>
<dbReference type="EMBL" id="JBJDQH010000006">
    <property type="protein sequence ID" value="MFK4267275.1"/>
    <property type="molecule type" value="Genomic_DNA"/>
</dbReference>
<evidence type="ECO:0000259" key="2">
    <source>
        <dbReference type="Pfam" id="PF19916"/>
    </source>
</evidence>
<name>A0ABW8LMY7_9ACTN</name>
<dbReference type="InterPro" id="IPR045555">
    <property type="entry name" value="VMAP-M0"/>
</dbReference>
<dbReference type="Pfam" id="PF20028">
    <property type="entry name" value="VMAP-C"/>
    <property type="match status" value="1"/>
</dbReference>
<feature type="region of interest" description="Disordered" evidence="1">
    <location>
        <begin position="349"/>
        <end position="372"/>
    </location>
</feature>
<dbReference type="Proteomes" id="UP001620295">
    <property type="component" value="Unassembled WGS sequence"/>
</dbReference>
<proteinExistence type="predicted"/>
<gene>
    <name evidence="5" type="ORF">ACI2L5_20390</name>
</gene>
<dbReference type="InterPro" id="IPR045431">
    <property type="entry name" value="EAD2"/>
</dbReference>
<dbReference type="Pfam" id="PF19956">
    <property type="entry name" value="EAD2"/>
    <property type="match status" value="1"/>
</dbReference>
<dbReference type="Pfam" id="PF19916">
    <property type="entry name" value="VMAP-M0"/>
    <property type="match status" value="1"/>
</dbReference>
<comment type="caution">
    <text evidence="5">The sequence shown here is derived from an EMBL/GenBank/DDBJ whole genome shotgun (WGS) entry which is preliminary data.</text>
</comment>
<evidence type="ECO:0000313" key="5">
    <source>
        <dbReference type="EMBL" id="MFK4267275.1"/>
    </source>
</evidence>
<evidence type="ECO:0000259" key="4">
    <source>
        <dbReference type="Pfam" id="PF20028"/>
    </source>
</evidence>
<feature type="domain" description="Effector-associated" evidence="3">
    <location>
        <begin position="16"/>
        <end position="97"/>
    </location>
</feature>
<accession>A0ABW8LMY7</accession>
<feature type="domain" description="vWA-MoxR associated protein middle region 0" evidence="2">
    <location>
        <begin position="106"/>
        <end position="208"/>
    </location>
</feature>
<dbReference type="RefSeq" id="WP_358640305.1">
    <property type="nucleotide sequence ID" value="NZ_JBFAEV010000016.1"/>
</dbReference>
<evidence type="ECO:0000256" key="1">
    <source>
        <dbReference type="SAM" id="MobiDB-lite"/>
    </source>
</evidence>
<evidence type="ECO:0000313" key="6">
    <source>
        <dbReference type="Proteomes" id="UP001620295"/>
    </source>
</evidence>
<protein>
    <submittedName>
        <fullName evidence="5">Uncharacterized protein</fullName>
    </submittedName>
</protein>
<keyword evidence="6" id="KW-1185">Reference proteome</keyword>
<reference evidence="5 6" key="1">
    <citation type="submission" date="2024-11" db="EMBL/GenBank/DDBJ databases">
        <title>The Natural Products Discovery Center: Release of the First 8490 Sequenced Strains for Exploring Actinobacteria Biosynthetic Diversity.</title>
        <authorList>
            <person name="Kalkreuter E."/>
            <person name="Kautsar S.A."/>
            <person name="Yang D."/>
            <person name="Bader C.D."/>
            <person name="Teijaro C.N."/>
            <person name="Fluegel L."/>
            <person name="Davis C.M."/>
            <person name="Simpson J.R."/>
            <person name="Lauterbach L."/>
            <person name="Steele A.D."/>
            <person name="Gui C."/>
            <person name="Meng S."/>
            <person name="Li G."/>
            <person name="Viehrig K."/>
            <person name="Ye F."/>
            <person name="Su P."/>
            <person name="Kiefer A.F."/>
            <person name="Nichols A."/>
            <person name="Cepeda A.J."/>
            <person name="Yan W."/>
            <person name="Fan B."/>
            <person name="Jiang Y."/>
            <person name="Adhikari A."/>
            <person name="Zheng C.-J."/>
            <person name="Schuster L."/>
            <person name="Cowan T.M."/>
            <person name="Smanski M.J."/>
            <person name="Chevrette M.G."/>
            <person name="De Carvalho L.P.S."/>
            <person name="Shen B."/>
        </authorList>
    </citation>
    <scope>NUCLEOTIDE SEQUENCE [LARGE SCALE GENOMIC DNA]</scope>
    <source>
        <strain evidence="5 6">NPDC020863</strain>
    </source>
</reference>